<dbReference type="KEGG" id="wse:WALSEDRAFT_30789"/>
<name>I4YJ68_WALMC</name>
<keyword evidence="1" id="KW-0802">TPR repeat</keyword>
<sequence>MYRFSAITRNLSRSITTRQFNRPLITKPLFGYRWASTSGASSTVDPAESEAFEEMEEGTRLLNEGDLEKAKEHYERSLNIRTTAMGLFNLGVTQFYSKDIPAAIQTWEQSIKLYPSNADAHTNIASAHILSSPSNPEKALHHLQRAKHLSPEDGEIVFNLAVVSEASGHLESALENYQKAKSLGVERAEENVRNVGAKIISEKAKSADEQK</sequence>
<dbReference type="EMBL" id="JH668223">
    <property type="protein sequence ID" value="EIM24010.1"/>
    <property type="molecule type" value="Genomic_DNA"/>
</dbReference>
<dbReference type="InterPro" id="IPR019734">
    <property type="entry name" value="TPR_rpt"/>
</dbReference>
<dbReference type="InterPro" id="IPR011990">
    <property type="entry name" value="TPR-like_helical_dom_sf"/>
</dbReference>
<proteinExistence type="predicted"/>
<organism evidence="2 3">
    <name type="scientific">Wallemia mellicola (strain ATCC MYA-4683 / CBS 633.66)</name>
    <name type="common">Wallemia sebi (CBS 633.66)</name>
    <dbReference type="NCBI Taxonomy" id="671144"/>
    <lineage>
        <taxon>Eukaryota</taxon>
        <taxon>Fungi</taxon>
        <taxon>Dikarya</taxon>
        <taxon>Basidiomycota</taxon>
        <taxon>Wallemiomycotina</taxon>
        <taxon>Wallemiomycetes</taxon>
        <taxon>Wallemiales</taxon>
        <taxon>Wallemiaceae</taxon>
        <taxon>Wallemia</taxon>
    </lineage>
</organism>
<dbReference type="OMA" id="VEAMQCL"/>
<dbReference type="GeneID" id="18471183"/>
<gene>
    <name evidence="2" type="ORF">WALSEDRAFT_30789</name>
</gene>
<evidence type="ECO:0000313" key="3">
    <source>
        <dbReference type="Proteomes" id="UP000005242"/>
    </source>
</evidence>
<dbReference type="Gene3D" id="1.25.40.10">
    <property type="entry name" value="Tetratricopeptide repeat domain"/>
    <property type="match status" value="1"/>
</dbReference>
<dbReference type="PANTHER" id="PTHR44998">
    <property type="match status" value="1"/>
</dbReference>
<evidence type="ECO:0000256" key="1">
    <source>
        <dbReference type="PROSITE-ProRule" id="PRU00339"/>
    </source>
</evidence>
<reference evidence="2 3" key="1">
    <citation type="journal article" date="2012" name="Fungal Genet. Biol.">
        <title>The genome of the xerotolerant mold Wallemia sebi reveals adaptations to osmotic stress and suggests cryptic sexual reproduction.</title>
        <authorList>
            <person name="Padamsee M."/>
            <person name="Kumar T.K.A."/>
            <person name="Riley R."/>
            <person name="Binder M."/>
            <person name="Boyd A."/>
            <person name="Calvo A.M."/>
            <person name="Furukawa K."/>
            <person name="Hesse C."/>
            <person name="Hohmann S."/>
            <person name="James T.Y."/>
            <person name="LaButti K."/>
            <person name="Lapidus A."/>
            <person name="Lindquist E."/>
            <person name="Lucas S."/>
            <person name="Miller K."/>
            <person name="Shantappa S."/>
            <person name="Grigoriev I.V."/>
            <person name="Hibbett D.S."/>
            <person name="McLaughlin D.J."/>
            <person name="Spatafora J.W."/>
            <person name="Aime M.C."/>
        </authorList>
    </citation>
    <scope>NUCLEOTIDE SEQUENCE [LARGE SCALE GENOMIC DNA]</scope>
    <source>
        <strain evidence="3">ATCC MYA-4683 / CBS 633.66</strain>
    </source>
</reference>
<dbReference type="PANTHER" id="PTHR44998:SF1">
    <property type="entry name" value="UDP-N-ACETYLGLUCOSAMINE--PEPTIDE N-ACETYLGLUCOSAMINYLTRANSFERASE 110 KDA SUBUNIT"/>
    <property type="match status" value="1"/>
</dbReference>
<dbReference type="SMART" id="SM00028">
    <property type="entry name" value="TPR"/>
    <property type="match status" value="3"/>
</dbReference>
<dbReference type="AlphaFoldDB" id="I4YJ68"/>
<dbReference type="HOGENOM" id="CLU_078033_1_0_1"/>
<dbReference type="Proteomes" id="UP000005242">
    <property type="component" value="Unassembled WGS sequence"/>
</dbReference>
<dbReference type="InParanoid" id="I4YJ68"/>
<dbReference type="PROSITE" id="PS50005">
    <property type="entry name" value="TPR"/>
    <property type="match status" value="1"/>
</dbReference>
<dbReference type="eggNOG" id="ENOG502S325">
    <property type="taxonomic scope" value="Eukaryota"/>
</dbReference>
<feature type="repeat" description="TPR" evidence="1">
    <location>
        <begin position="84"/>
        <end position="117"/>
    </location>
</feature>
<dbReference type="Pfam" id="PF13181">
    <property type="entry name" value="TPR_8"/>
    <property type="match status" value="1"/>
</dbReference>
<accession>I4YJ68</accession>
<dbReference type="RefSeq" id="XP_006955844.1">
    <property type="nucleotide sequence ID" value="XM_006955782.1"/>
</dbReference>
<protein>
    <submittedName>
        <fullName evidence="2">TPR-like protein</fullName>
    </submittedName>
</protein>
<evidence type="ECO:0000313" key="2">
    <source>
        <dbReference type="EMBL" id="EIM24010.1"/>
    </source>
</evidence>
<dbReference type="STRING" id="671144.I4YJ68"/>
<dbReference type="SUPFAM" id="SSF48452">
    <property type="entry name" value="TPR-like"/>
    <property type="match status" value="1"/>
</dbReference>
<keyword evidence="3" id="KW-1185">Reference proteome</keyword>